<feature type="transmembrane region" description="Helical" evidence="1">
    <location>
        <begin position="122"/>
        <end position="143"/>
    </location>
</feature>
<organism evidence="2 3">
    <name type="scientific">Laceyella sacchari</name>
    <name type="common">Thermoactinomyces thalpophilus</name>
    <dbReference type="NCBI Taxonomy" id="37482"/>
    <lineage>
        <taxon>Bacteria</taxon>
        <taxon>Bacillati</taxon>
        <taxon>Bacillota</taxon>
        <taxon>Bacilli</taxon>
        <taxon>Bacillales</taxon>
        <taxon>Thermoactinomycetaceae</taxon>
        <taxon>Laceyella</taxon>
    </lineage>
</organism>
<dbReference type="RefSeq" id="WP_259436326.1">
    <property type="nucleotide sequence ID" value="NZ_CP103866.1"/>
</dbReference>
<dbReference type="EMBL" id="CP103866">
    <property type="protein sequence ID" value="UWE04293.1"/>
    <property type="molecule type" value="Genomic_DNA"/>
</dbReference>
<evidence type="ECO:0000313" key="3">
    <source>
        <dbReference type="Proteomes" id="UP001058650"/>
    </source>
</evidence>
<accession>A0ABY5U8D5</accession>
<keyword evidence="1" id="KW-0812">Transmembrane</keyword>
<evidence type="ECO:0000256" key="1">
    <source>
        <dbReference type="SAM" id="Phobius"/>
    </source>
</evidence>
<sequence length="332" mass="36835">MCKSGLSFWKIFSDPIGFVVDLLGFVLDKILIVFVDPISTWLTTALATFVQMDGAHGGGNNYFINSIGTIFTKDKAIFTTLDKWFVTGGFTLATIFFIVRILKGLRDNLTGESEPNFAEIVGSYAVSLVLVMATPYIFSNFLLKLNVDMLNSFISISGTYKIQSGESLSKMVDFCALEDPWQRVFTRIILFIAFAIFAYASAMRYVELILLYFLGPLFATSYTNRSNLYTTYWTESIAVIFTQSLHFFLLTLLLMLIRNMELGLNGAFFSKLILAVAIVMVALQGPKILRQYLQGAGLGGAGSIVRSKASQAMTRFRYARATAKTNKAASGK</sequence>
<feature type="transmembrane region" description="Helical" evidence="1">
    <location>
        <begin position="236"/>
        <end position="257"/>
    </location>
</feature>
<name>A0ABY5U8D5_LACSH</name>
<proteinExistence type="predicted"/>
<dbReference type="InterPro" id="IPR046084">
    <property type="entry name" value="TrbL_4"/>
</dbReference>
<keyword evidence="1" id="KW-1133">Transmembrane helix</keyword>
<evidence type="ECO:0000313" key="2">
    <source>
        <dbReference type="EMBL" id="UWE04293.1"/>
    </source>
</evidence>
<reference evidence="2" key="1">
    <citation type="submission" date="2022-08" db="EMBL/GenBank/DDBJ databases">
        <title>The complete genome sequence of the thermophilic bacterium Laceyella sacchari FBKL4.010 reveals the basis for tetramethylpyrazine biosynthesis in Moutai-flavor Daqu.</title>
        <authorList>
            <person name="Li D."/>
            <person name="Huang W."/>
            <person name="Wang C."/>
            <person name="Qiu S."/>
        </authorList>
    </citation>
    <scope>NUCLEOTIDE SEQUENCE</scope>
    <source>
        <strain evidence="2">FBKL4.014</strain>
    </source>
</reference>
<feature type="transmembrane region" description="Helical" evidence="1">
    <location>
        <begin position="263"/>
        <end position="283"/>
    </location>
</feature>
<feature type="transmembrane region" description="Helical" evidence="1">
    <location>
        <begin position="184"/>
        <end position="202"/>
    </location>
</feature>
<dbReference type="Pfam" id="PF19597">
    <property type="entry name" value="TrbL_4"/>
    <property type="match status" value="1"/>
</dbReference>
<keyword evidence="1" id="KW-0472">Membrane</keyword>
<keyword evidence="3" id="KW-1185">Reference proteome</keyword>
<evidence type="ECO:0008006" key="4">
    <source>
        <dbReference type="Google" id="ProtNLM"/>
    </source>
</evidence>
<gene>
    <name evidence="2" type="ORF">NYR52_03810</name>
</gene>
<protein>
    <recommendedName>
        <fullName evidence="4">TrbL/VirB6 plasmid conjugal transfer protein</fullName>
    </recommendedName>
</protein>
<feature type="transmembrane region" description="Helical" evidence="1">
    <location>
        <begin position="84"/>
        <end position="102"/>
    </location>
</feature>
<dbReference type="Proteomes" id="UP001058650">
    <property type="component" value="Chromosome"/>
</dbReference>